<organism evidence="2 3">
    <name type="scientific">Methylobacterium aquaticum</name>
    <dbReference type="NCBI Taxonomy" id="270351"/>
    <lineage>
        <taxon>Bacteria</taxon>
        <taxon>Pseudomonadati</taxon>
        <taxon>Pseudomonadota</taxon>
        <taxon>Alphaproteobacteria</taxon>
        <taxon>Hyphomicrobiales</taxon>
        <taxon>Methylobacteriaceae</taxon>
        <taxon>Methylobacterium</taxon>
    </lineage>
</organism>
<dbReference type="KEGG" id="maqu:Maq22A_c04870"/>
<dbReference type="Proteomes" id="UP000061432">
    <property type="component" value="Chromosome"/>
</dbReference>
<proteinExistence type="predicted"/>
<dbReference type="STRING" id="270351.Maq22A_c04870"/>
<evidence type="ECO:0000256" key="1">
    <source>
        <dbReference type="SAM" id="MobiDB-lite"/>
    </source>
</evidence>
<dbReference type="EMBL" id="AP014704">
    <property type="protein sequence ID" value="BAQ44378.1"/>
    <property type="molecule type" value="Genomic_DNA"/>
</dbReference>
<accession>A0A0C6F7R6</accession>
<name>A0A0C6F7R6_9HYPH</name>
<dbReference type="AlphaFoldDB" id="A0A0C6F7R6"/>
<feature type="region of interest" description="Disordered" evidence="1">
    <location>
        <begin position="1"/>
        <end position="21"/>
    </location>
</feature>
<gene>
    <name evidence="2" type="ORF">Maq22A_c04870</name>
</gene>
<evidence type="ECO:0000313" key="3">
    <source>
        <dbReference type="Proteomes" id="UP000061432"/>
    </source>
</evidence>
<reference evidence="3" key="2">
    <citation type="submission" date="2015-01" db="EMBL/GenBank/DDBJ databases">
        <title>Complete genome sequence of Methylobacterium aquaticum strain 22A.</title>
        <authorList>
            <person name="Tani A."/>
            <person name="Ogura Y."/>
            <person name="Hayashi T."/>
        </authorList>
    </citation>
    <scope>NUCLEOTIDE SEQUENCE [LARGE SCALE GENOMIC DNA]</scope>
    <source>
        <strain evidence="3">MA-22A</strain>
    </source>
</reference>
<evidence type="ECO:0000313" key="2">
    <source>
        <dbReference type="EMBL" id="BAQ44378.1"/>
    </source>
</evidence>
<dbReference type="RefSeq" id="WP_145984579.1">
    <property type="nucleotide sequence ID" value="NZ_AP014704.1"/>
</dbReference>
<reference evidence="2 3" key="1">
    <citation type="journal article" date="2015" name="Genome Announc.">
        <title>Complete Genome Sequence of Methylobacterium aquaticum Strain 22A, Isolated from Racomitrium japonicum Moss.</title>
        <authorList>
            <person name="Tani A."/>
            <person name="Ogura Y."/>
            <person name="Hayashi T."/>
            <person name="Kimbara K."/>
        </authorList>
    </citation>
    <scope>NUCLEOTIDE SEQUENCE [LARGE SCALE GENOMIC DNA]</scope>
    <source>
        <strain evidence="2 3">MA-22A</strain>
    </source>
</reference>
<dbReference type="PATRIC" id="fig|270351.10.peg.938"/>
<protein>
    <submittedName>
        <fullName evidence="2">Uncharacterized protein</fullName>
    </submittedName>
</protein>
<sequence length="84" mass="9719">MRHARQMSAEDVRRAADRAEAGARQLEVPAEVVRRAADRAESRRWHMPDRRQVVAYGIDMAKPGSERTVIWRRTDTVLDDDCPF</sequence>
<feature type="compositionally biased region" description="Basic and acidic residues" evidence="1">
    <location>
        <begin position="8"/>
        <end position="21"/>
    </location>
</feature>